<protein>
    <submittedName>
        <fullName evidence="1">TMEM79 isoform 3</fullName>
    </submittedName>
</protein>
<proteinExistence type="predicted"/>
<dbReference type="AlphaFoldDB" id="A0A2J8K570"/>
<organism evidence="1 2">
    <name type="scientific">Pan troglodytes</name>
    <name type="common">Chimpanzee</name>
    <dbReference type="NCBI Taxonomy" id="9598"/>
    <lineage>
        <taxon>Eukaryota</taxon>
        <taxon>Metazoa</taxon>
        <taxon>Chordata</taxon>
        <taxon>Craniata</taxon>
        <taxon>Vertebrata</taxon>
        <taxon>Euteleostomi</taxon>
        <taxon>Mammalia</taxon>
        <taxon>Eutheria</taxon>
        <taxon>Euarchontoglires</taxon>
        <taxon>Primates</taxon>
        <taxon>Haplorrhini</taxon>
        <taxon>Catarrhini</taxon>
        <taxon>Hominidae</taxon>
        <taxon>Pan</taxon>
    </lineage>
</organism>
<evidence type="ECO:0000313" key="2">
    <source>
        <dbReference type="Proteomes" id="UP000236370"/>
    </source>
</evidence>
<gene>
    <name evidence="1" type="ORF">CK820_G0041303</name>
</gene>
<accession>A0A2J8K570</accession>
<dbReference type="EMBL" id="NBAG03000392">
    <property type="protein sequence ID" value="PNI30170.1"/>
    <property type="molecule type" value="Genomic_DNA"/>
</dbReference>
<comment type="caution">
    <text evidence="1">The sequence shown here is derived from an EMBL/GenBank/DDBJ whole genome shotgun (WGS) entry which is preliminary data.</text>
</comment>
<name>A0A2J8K570_PANTR</name>
<reference evidence="1 2" key="1">
    <citation type="submission" date="2017-12" db="EMBL/GenBank/DDBJ databases">
        <title>High-resolution comparative analysis of great ape genomes.</title>
        <authorList>
            <person name="Pollen A."/>
            <person name="Hastie A."/>
            <person name="Hormozdiari F."/>
            <person name="Dougherty M."/>
            <person name="Liu R."/>
            <person name="Chaisson M."/>
            <person name="Hoppe E."/>
            <person name="Hill C."/>
            <person name="Pang A."/>
            <person name="Hillier L."/>
            <person name="Baker C."/>
            <person name="Armstrong J."/>
            <person name="Shendure J."/>
            <person name="Paten B."/>
            <person name="Wilson R."/>
            <person name="Chao H."/>
            <person name="Schneider V."/>
            <person name="Ventura M."/>
            <person name="Kronenberg Z."/>
            <person name="Murali S."/>
            <person name="Gordon D."/>
            <person name="Cantsilieris S."/>
            <person name="Munson K."/>
            <person name="Nelson B."/>
            <person name="Raja A."/>
            <person name="Underwood J."/>
            <person name="Diekhans M."/>
            <person name="Fiddes I."/>
            <person name="Haussler D."/>
            <person name="Eichler E."/>
        </authorList>
    </citation>
    <scope>NUCLEOTIDE SEQUENCE [LARGE SCALE GENOMIC DNA]</scope>
    <source>
        <strain evidence="1">Yerkes chimp pedigree #C0471</strain>
    </source>
</reference>
<sequence length="175" mass="18063">MTEQETLALLEVKRDPSVRAEPVMLFCPSALWGAPAGGGDPPAICGPVGPALYSLLLQPGRAFHLPAPGYPQTAPSAHWSLCRLPADLLADLCRGPLLPRLRLRPDVSAAAVDADVEPLLHVRSGAGAHAHCHREPPGLPGPRPLGLRLQAPPLGLSLSALALGVGGSGLGLTHL</sequence>
<dbReference type="Proteomes" id="UP000236370">
    <property type="component" value="Unassembled WGS sequence"/>
</dbReference>
<evidence type="ECO:0000313" key="1">
    <source>
        <dbReference type="EMBL" id="PNI30170.1"/>
    </source>
</evidence>